<feature type="compositionally biased region" description="Polar residues" evidence="6">
    <location>
        <begin position="343"/>
        <end position="358"/>
    </location>
</feature>
<dbReference type="Pfam" id="PF03239">
    <property type="entry name" value="FTR1"/>
    <property type="match status" value="1"/>
</dbReference>
<feature type="transmembrane region" description="Helical" evidence="7">
    <location>
        <begin position="242"/>
        <end position="261"/>
    </location>
</feature>
<evidence type="ECO:0000313" key="8">
    <source>
        <dbReference type="EMBL" id="GGL69253.1"/>
    </source>
</evidence>
<dbReference type="AlphaFoldDB" id="A0A917SD56"/>
<dbReference type="GO" id="GO:0015093">
    <property type="term" value="F:ferrous iron transmembrane transporter activity"/>
    <property type="evidence" value="ECO:0007669"/>
    <property type="project" value="TreeGrafter"/>
</dbReference>
<dbReference type="PANTHER" id="PTHR31632">
    <property type="entry name" value="IRON TRANSPORTER FTH1"/>
    <property type="match status" value="1"/>
</dbReference>
<comment type="caution">
    <text evidence="8">The sequence shown here is derived from an EMBL/GenBank/DDBJ whole genome shotgun (WGS) entry which is preliminary data.</text>
</comment>
<feature type="transmembrane region" description="Helical" evidence="7">
    <location>
        <begin position="273"/>
        <end position="294"/>
    </location>
</feature>
<feature type="transmembrane region" description="Helical" evidence="7">
    <location>
        <begin position="144"/>
        <end position="165"/>
    </location>
</feature>
<gene>
    <name evidence="8" type="ORF">GCM10011575_29880</name>
</gene>
<comment type="similarity">
    <text evidence="2">Belongs to the oxidase-dependent Fe transporter (OFeT) (TC 9.A.10.1) family.</text>
</comment>
<name>A0A917SD56_9ACTN</name>
<evidence type="ECO:0008006" key="10">
    <source>
        <dbReference type="Google" id="ProtNLM"/>
    </source>
</evidence>
<evidence type="ECO:0000256" key="7">
    <source>
        <dbReference type="SAM" id="Phobius"/>
    </source>
</evidence>
<comment type="subcellular location">
    <subcellularLocation>
        <location evidence="1">Membrane</location>
        <topology evidence="1">Multi-pass membrane protein</topology>
    </subcellularLocation>
</comment>
<feature type="transmembrane region" description="Helical" evidence="7">
    <location>
        <begin position="106"/>
        <end position="124"/>
    </location>
</feature>
<reference evidence="8" key="2">
    <citation type="submission" date="2020-09" db="EMBL/GenBank/DDBJ databases">
        <authorList>
            <person name="Sun Q."/>
            <person name="Zhou Y."/>
        </authorList>
    </citation>
    <scope>NUCLEOTIDE SEQUENCE</scope>
    <source>
        <strain evidence="8">CGMCC 4.7306</strain>
    </source>
</reference>
<proteinExistence type="inferred from homology"/>
<evidence type="ECO:0000256" key="6">
    <source>
        <dbReference type="SAM" id="MobiDB-lite"/>
    </source>
</evidence>
<reference evidence="8" key="1">
    <citation type="journal article" date="2014" name="Int. J. Syst. Evol. Microbiol.">
        <title>Complete genome sequence of Corynebacterium casei LMG S-19264T (=DSM 44701T), isolated from a smear-ripened cheese.</title>
        <authorList>
            <consortium name="US DOE Joint Genome Institute (JGI-PGF)"/>
            <person name="Walter F."/>
            <person name="Albersmeier A."/>
            <person name="Kalinowski J."/>
            <person name="Ruckert C."/>
        </authorList>
    </citation>
    <scope>NUCLEOTIDE SEQUENCE</scope>
    <source>
        <strain evidence="8">CGMCC 4.7306</strain>
    </source>
</reference>
<dbReference type="EMBL" id="BMMZ01000007">
    <property type="protein sequence ID" value="GGL69253.1"/>
    <property type="molecule type" value="Genomic_DNA"/>
</dbReference>
<dbReference type="GO" id="GO:0033573">
    <property type="term" value="C:high-affinity iron permease complex"/>
    <property type="evidence" value="ECO:0007669"/>
    <property type="project" value="InterPro"/>
</dbReference>
<feature type="region of interest" description="Disordered" evidence="6">
    <location>
        <begin position="341"/>
        <end position="366"/>
    </location>
</feature>
<dbReference type="NCBIfam" id="NF041756">
    <property type="entry name" value="EfeU"/>
    <property type="match status" value="1"/>
</dbReference>
<organism evidence="8 9">
    <name type="scientific">Microlunatus endophyticus</name>
    <dbReference type="NCBI Taxonomy" id="1716077"/>
    <lineage>
        <taxon>Bacteria</taxon>
        <taxon>Bacillati</taxon>
        <taxon>Actinomycetota</taxon>
        <taxon>Actinomycetes</taxon>
        <taxon>Propionibacteriales</taxon>
        <taxon>Propionibacteriaceae</taxon>
        <taxon>Microlunatus</taxon>
    </lineage>
</organism>
<dbReference type="PANTHER" id="PTHR31632:SF2">
    <property type="entry name" value="PLASMA MEMBRANE IRON PERMEASE"/>
    <property type="match status" value="1"/>
</dbReference>
<feature type="transmembrane region" description="Helical" evidence="7">
    <location>
        <begin position="177"/>
        <end position="197"/>
    </location>
</feature>
<keyword evidence="9" id="KW-1185">Reference proteome</keyword>
<sequence length="526" mass="54464">MLPTFVIGLREGLEAALVVSIIATFLRRNNVKLTAMWVGVTLAVATSVAVGIVLTVVERALPQAKQEGMETIIGGVAVIFVTGMILWMSTHARYMKRDLEASAQQALSNGTAGAMAVMVFLAVLKEGFETSVFILATVQAASSAAAALVGAILGVLAAVAIGIGIFTGGIRLNLAKFFTATSVFLIFVAAGLVLSALRTGHEAGWINVGQQQTVDLSWLAPGNSIRSALITGVLGMPADPRVIELLGWGLYLVPMLTWTLWPKHHRPSGWTALRLHWVLGGALVVVAAVLALAVRPATAQVPTSAPLAGGGTAQVAITGGTARLTVTQGGTTTTTTLTRHSADTANGADTTWQSSADQPSAGRPSSIDADALIKLSGGRVPVGMDLSQAPGPYDAAWSDHRQVSVSTRDGGIVSGSQTGRTILTLTGGGLTSPRVIQVSDDQAVGSWQISRSYQTATASKINNAAGSATEAVLWRLWLPIVLALGGLATLGRGLRNLRRLRVAELAVRDHVAGPAAAARQQAGQPT</sequence>
<keyword evidence="4 7" id="KW-1133">Transmembrane helix</keyword>
<evidence type="ECO:0000256" key="4">
    <source>
        <dbReference type="ARBA" id="ARBA00022989"/>
    </source>
</evidence>
<protein>
    <recommendedName>
        <fullName evidence="10">High-affinity iron transporter</fullName>
    </recommendedName>
</protein>
<evidence type="ECO:0000256" key="1">
    <source>
        <dbReference type="ARBA" id="ARBA00004141"/>
    </source>
</evidence>
<dbReference type="Proteomes" id="UP000613840">
    <property type="component" value="Unassembled WGS sequence"/>
</dbReference>
<feature type="transmembrane region" description="Helical" evidence="7">
    <location>
        <begin position="72"/>
        <end position="94"/>
    </location>
</feature>
<keyword evidence="5 7" id="KW-0472">Membrane</keyword>
<keyword evidence="3 7" id="KW-0812">Transmembrane</keyword>
<evidence type="ECO:0000256" key="2">
    <source>
        <dbReference type="ARBA" id="ARBA00008333"/>
    </source>
</evidence>
<dbReference type="RefSeq" id="WP_188896176.1">
    <property type="nucleotide sequence ID" value="NZ_BMMZ01000007.1"/>
</dbReference>
<accession>A0A917SD56</accession>
<dbReference type="InterPro" id="IPR004923">
    <property type="entry name" value="FTR1/Fip1/EfeU"/>
</dbReference>
<evidence type="ECO:0000256" key="3">
    <source>
        <dbReference type="ARBA" id="ARBA00022692"/>
    </source>
</evidence>
<evidence type="ECO:0000256" key="5">
    <source>
        <dbReference type="ARBA" id="ARBA00023136"/>
    </source>
</evidence>
<evidence type="ECO:0000313" key="9">
    <source>
        <dbReference type="Proteomes" id="UP000613840"/>
    </source>
</evidence>
<feature type="transmembrane region" description="Helical" evidence="7">
    <location>
        <begin position="33"/>
        <end position="57"/>
    </location>
</feature>